<dbReference type="Pfam" id="PF04828">
    <property type="entry name" value="GFA"/>
    <property type="match status" value="2"/>
</dbReference>
<keyword evidence="7" id="KW-1185">Reference proteome</keyword>
<comment type="similarity">
    <text evidence="1">Belongs to the Gfa family.</text>
</comment>
<dbReference type="GeneID" id="36526283"/>
<dbReference type="InterPro" id="IPR006913">
    <property type="entry name" value="CENP-V/GFA"/>
</dbReference>
<evidence type="ECO:0000313" key="6">
    <source>
        <dbReference type="EMBL" id="PLB36666.1"/>
    </source>
</evidence>
<keyword evidence="2" id="KW-0479">Metal-binding</keyword>
<dbReference type="EMBL" id="KZ559149">
    <property type="protein sequence ID" value="PLB36666.1"/>
    <property type="molecule type" value="Genomic_DNA"/>
</dbReference>
<dbReference type="AlphaFoldDB" id="A0A2I2F7R1"/>
<dbReference type="Gene3D" id="3.90.1590.10">
    <property type="entry name" value="glutathione-dependent formaldehyde- activating enzyme (gfa)"/>
    <property type="match status" value="2"/>
</dbReference>
<accession>A0A2I2F7R1</accession>
<dbReference type="PANTHER" id="PTHR33337:SF32">
    <property type="entry name" value="DUF636 DOMAIN PROTEIN (AFU_ORTHOLOGUE AFUA_7G04120)"/>
    <property type="match status" value="1"/>
</dbReference>
<dbReference type="PROSITE" id="PS51891">
    <property type="entry name" value="CENP_V_GFA"/>
    <property type="match status" value="2"/>
</dbReference>
<feature type="domain" description="CENP-V/GFA" evidence="5">
    <location>
        <begin position="201"/>
        <end position="317"/>
    </location>
</feature>
<dbReference type="STRING" id="41067.A0A2I2F7R1"/>
<dbReference type="InterPro" id="IPR011057">
    <property type="entry name" value="Mss4-like_sf"/>
</dbReference>
<gene>
    <name evidence="6" type="ORF">BDW47DRAFT_47535</name>
</gene>
<evidence type="ECO:0000313" key="7">
    <source>
        <dbReference type="Proteomes" id="UP000234585"/>
    </source>
</evidence>
<dbReference type="GO" id="GO:0046872">
    <property type="term" value="F:metal ion binding"/>
    <property type="evidence" value="ECO:0007669"/>
    <property type="project" value="UniProtKB-KW"/>
</dbReference>
<dbReference type="RefSeq" id="XP_024670678.1">
    <property type="nucleotide sequence ID" value="XM_024819123.1"/>
</dbReference>
<evidence type="ECO:0000256" key="3">
    <source>
        <dbReference type="ARBA" id="ARBA00022833"/>
    </source>
</evidence>
<protein>
    <submittedName>
        <fullName evidence="6">DUF636 domain protein</fullName>
    </submittedName>
</protein>
<organism evidence="6 7">
    <name type="scientific">Aspergillus candidus</name>
    <dbReference type="NCBI Taxonomy" id="41067"/>
    <lineage>
        <taxon>Eukaryota</taxon>
        <taxon>Fungi</taxon>
        <taxon>Dikarya</taxon>
        <taxon>Ascomycota</taxon>
        <taxon>Pezizomycotina</taxon>
        <taxon>Eurotiomycetes</taxon>
        <taxon>Eurotiomycetidae</taxon>
        <taxon>Eurotiales</taxon>
        <taxon>Aspergillaceae</taxon>
        <taxon>Aspergillus</taxon>
        <taxon>Aspergillus subgen. Circumdati</taxon>
    </lineage>
</organism>
<dbReference type="SUPFAM" id="SSF51316">
    <property type="entry name" value="Mss4-like"/>
    <property type="match status" value="2"/>
</dbReference>
<dbReference type="GO" id="GO:0016846">
    <property type="term" value="F:carbon-sulfur lyase activity"/>
    <property type="evidence" value="ECO:0007669"/>
    <property type="project" value="InterPro"/>
</dbReference>
<dbReference type="PANTHER" id="PTHR33337">
    <property type="entry name" value="GFA DOMAIN-CONTAINING PROTEIN"/>
    <property type="match status" value="1"/>
</dbReference>
<evidence type="ECO:0000259" key="5">
    <source>
        <dbReference type="PROSITE" id="PS51891"/>
    </source>
</evidence>
<evidence type="ECO:0000256" key="4">
    <source>
        <dbReference type="ARBA" id="ARBA00023239"/>
    </source>
</evidence>
<dbReference type="OrthoDB" id="5422068at2759"/>
<reference evidence="6 7" key="1">
    <citation type="submission" date="2017-12" db="EMBL/GenBank/DDBJ databases">
        <authorList>
            <consortium name="DOE Joint Genome Institute"/>
            <person name="Haridas S."/>
            <person name="Kjaerbolling I."/>
            <person name="Vesth T.C."/>
            <person name="Frisvad J.C."/>
            <person name="Nybo J.L."/>
            <person name="Theobald S."/>
            <person name="Kuo A."/>
            <person name="Bowyer P."/>
            <person name="Matsuda Y."/>
            <person name="Mondo S."/>
            <person name="Lyhne E.K."/>
            <person name="Kogle M.E."/>
            <person name="Clum A."/>
            <person name="Lipzen A."/>
            <person name="Salamov A."/>
            <person name="Ngan C.Y."/>
            <person name="Daum C."/>
            <person name="Chiniquy J."/>
            <person name="Barry K."/>
            <person name="LaButti K."/>
            <person name="Simmons B.A."/>
            <person name="Magnuson J.K."/>
            <person name="Mortensen U.H."/>
            <person name="Larsen T.O."/>
            <person name="Grigoriev I.V."/>
            <person name="Baker S.E."/>
            <person name="Andersen M.R."/>
            <person name="Nordberg H.P."/>
            <person name="Cantor M.N."/>
            <person name="Hua S.X."/>
        </authorList>
    </citation>
    <scope>NUCLEOTIDE SEQUENCE [LARGE SCALE GENOMIC DNA]</scope>
    <source>
        <strain evidence="6 7">CBS 102.13</strain>
    </source>
</reference>
<name>A0A2I2F7R1_ASPCN</name>
<feature type="domain" description="CENP-V/GFA" evidence="5">
    <location>
        <begin position="7"/>
        <end position="115"/>
    </location>
</feature>
<evidence type="ECO:0000256" key="2">
    <source>
        <dbReference type="ARBA" id="ARBA00022723"/>
    </source>
</evidence>
<evidence type="ECO:0000256" key="1">
    <source>
        <dbReference type="ARBA" id="ARBA00005495"/>
    </source>
</evidence>
<proteinExistence type="inferred from homology"/>
<sequence>MQTTRKTCRISCMCGNAAQEVALGPSLDHASLNLCHCTTCRTITGVLCSSYYPLQSPPTHHEGLVGYQHSGCTTRYFCKTCGAHVFAYVKPTGQYFVAAGLLERPPETKSIRHWGTDDTGDGGLAAVCHAEWAHPTDSCWLHASLDPSQHAGESRPKRSAQHRRELPVQCFCTGIDLRITPPDASSTEASSPWPDLLVPYHSGSSANATDAKWWLRDGDTRYLAGCCACRTCRLASGFPIQSWAFVPMSNIRNADGSPHPLGTGTMQRYESSPGIYREFCHRCGATVFWHCDERPRVLDVSIGLLQADSGAMAEEWVAWATGRVSFEEMALDRTLMQHLTAGLREWGQGQIVRERQPGVLKPPEQNQ</sequence>
<keyword evidence="3" id="KW-0862">Zinc</keyword>
<keyword evidence="4" id="KW-0456">Lyase</keyword>
<dbReference type="Proteomes" id="UP000234585">
    <property type="component" value="Unassembled WGS sequence"/>
</dbReference>